<dbReference type="STRING" id="366522.GCA_001548055_01792"/>
<dbReference type="SUPFAM" id="SSF51182">
    <property type="entry name" value="RmlC-like cupins"/>
    <property type="match status" value="1"/>
</dbReference>
<dbReference type="InterPro" id="IPR014710">
    <property type="entry name" value="RmlC-like_jellyroll"/>
</dbReference>
<name>A0A2D3W7I8_9BACT</name>
<reference evidence="2 3" key="1">
    <citation type="journal article" date="2017" name="Front. Microbiol.">
        <title>Comparative Genomic Analysis of the Class Epsilonproteobacteria and Proposed Reclassification to Epsilonbacteraeota (phyl. nov.).</title>
        <authorList>
            <person name="Waite D.W."/>
            <person name="Vanwonterghem I."/>
            <person name="Rinke C."/>
            <person name="Parks D.H."/>
            <person name="Zhang Y."/>
            <person name="Takai K."/>
            <person name="Sievert S.M."/>
            <person name="Simon J."/>
            <person name="Campbell B.J."/>
            <person name="Hanson T.E."/>
            <person name="Woyke T."/>
            <person name="Klotz M.G."/>
            <person name="Hugenholtz P."/>
        </authorList>
    </citation>
    <scope>NUCLEOTIDE SEQUENCE [LARGE SCALE GENOMIC DNA]</scope>
    <source>
        <strain evidence="2">UBA11420</strain>
    </source>
</reference>
<dbReference type="EMBL" id="DLUG01000009">
    <property type="protein sequence ID" value="DAB37312.1"/>
    <property type="molecule type" value="Genomic_DNA"/>
</dbReference>
<dbReference type="InterPro" id="IPR013096">
    <property type="entry name" value="Cupin_2"/>
</dbReference>
<dbReference type="Proteomes" id="UP000231638">
    <property type="component" value="Unassembled WGS sequence"/>
</dbReference>
<dbReference type="PANTHER" id="PTHR37694:SF1">
    <property type="entry name" value="SLR8022 PROTEIN"/>
    <property type="match status" value="1"/>
</dbReference>
<evidence type="ECO:0000259" key="1">
    <source>
        <dbReference type="Pfam" id="PF07883"/>
    </source>
</evidence>
<organism evidence="2 3">
    <name type="scientific">Sulfurospirillum cavolei</name>
    <dbReference type="NCBI Taxonomy" id="366522"/>
    <lineage>
        <taxon>Bacteria</taxon>
        <taxon>Pseudomonadati</taxon>
        <taxon>Campylobacterota</taxon>
        <taxon>Epsilonproteobacteria</taxon>
        <taxon>Campylobacterales</taxon>
        <taxon>Sulfurospirillaceae</taxon>
        <taxon>Sulfurospirillum</taxon>
    </lineage>
</organism>
<proteinExistence type="predicted"/>
<accession>A0A2D3W7I8</accession>
<evidence type="ECO:0000313" key="3">
    <source>
        <dbReference type="Proteomes" id="UP000231638"/>
    </source>
</evidence>
<dbReference type="Pfam" id="PF07883">
    <property type="entry name" value="Cupin_2"/>
    <property type="match status" value="1"/>
</dbReference>
<gene>
    <name evidence="2" type="ORF">CFH80_00230</name>
</gene>
<feature type="domain" description="Cupin type-2" evidence="1">
    <location>
        <begin position="38"/>
        <end position="104"/>
    </location>
</feature>
<evidence type="ECO:0000313" key="2">
    <source>
        <dbReference type="EMBL" id="DAB37312.1"/>
    </source>
</evidence>
<dbReference type="Gene3D" id="2.60.120.10">
    <property type="entry name" value="Jelly Rolls"/>
    <property type="match status" value="1"/>
</dbReference>
<dbReference type="CDD" id="cd02222">
    <property type="entry name" value="cupin_TM1459-like"/>
    <property type="match status" value="1"/>
</dbReference>
<comment type="caution">
    <text evidence="2">The sequence shown here is derived from an EMBL/GenBank/DDBJ whole genome shotgun (WGS) entry which is preliminary data.</text>
</comment>
<dbReference type="AlphaFoldDB" id="A0A2D3W7I8"/>
<protein>
    <submittedName>
        <fullName evidence="2">Cupin</fullName>
    </submittedName>
</protein>
<dbReference type="PANTHER" id="PTHR37694">
    <property type="entry name" value="SLR8022 PROTEIN"/>
    <property type="match status" value="1"/>
</dbReference>
<dbReference type="InterPro" id="IPR011051">
    <property type="entry name" value="RmlC_Cupin_sf"/>
</dbReference>
<sequence>MKKALNEIPSTPLQSGEGASMQMLISPEVAPHFAMRKFVIKKGGHMPYHTNEVEHEQYVLKGKAQVRLGEELFIAEKDDVLFIPAGVAHSYDVIGDEDYEFLCLVPNLDDKIEMVKRKKGGCHQEC</sequence>